<dbReference type="NCBIfam" id="NF010222">
    <property type="entry name" value="PRK13678.2-5"/>
    <property type="match status" value="1"/>
</dbReference>
<dbReference type="PANTHER" id="PTHR40066">
    <property type="entry name" value="UPF0473 PROTEIN CBO2561/CLC_2432"/>
    <property type="match status" value="1"/>
</dbReference>
<dbReference type="RefSeq" id="WP_093041007.1">
    <property type="nucleotide sequence ID" value="NZ_FNQR01000001.1"/>
</dbReference>
<sequence>MELERDERIIIPDEKGEEHLFEVLFSFDVDQTGNSYISVVPADQKEGEEAEVFTFRFDEEESNDDDLALYHIDSDEEWEMVDEVLHTLTGENLI</sequence>
<dbReference type="PANTHER" id="PTHR40066:SF1">
    <property type="entry name" value="UPF0473 PROTEIN CBO2561_CLC_2432"/>
    <property type="match status" value="1"/>
</dbReference>
<keyword evidence="4" id="KW-1185">Reference proteome</keyword>
<dbReference type="AlphaFoldDB" id="A0A1H3VLL8"/>
<dbReference type="HAMAP" id="MF_01448">
    <property type="entry name" value="UPF0473"/>
    <property type="match status" value="1"/>
</dbReference>
<accession>A0A1H3VLL8</accession>
<dbReference type="EMBL" id="FNQR01000001">
    <property type="protein sequence ID" value="SDZ75675.1"/>
    <property type="molecule type" value="Genomic_DNA"/>
</dbReference>
<comment type="similarity">
    <text evidence="1 2">Belongs to the UPF0473 family.</text>
</comment>
<protein>
    <recommendedName>
        <fullName evidence="2">UPF0473 protein SAMN05421743_10180</fullName>
    </recommendedName>
</protein>
<organism evidence="3 4">
    <name type="scientific">Thalassobacillus cyri</name>
    <dbReference type="NCBI Taxonomy" id="571932"/>
    <lineage>
        <taxon>Bacteria</taxon>
        <taxon>Bacillati</taxon>
        <taxon>Bacillota</taxon>
        <taxon>Bacilli</taxon>
        <taxon>Bacillales</taxon>
        <taxon>Bacillaceae</taxon>
        <taxon>Thalassobacillus</taxon>
    </lineage>
</organism>
<dbReference type="STRING" id="571932.SAMN05421743_10180"/>
<name>A0A1H3VLL8_9BACI</name>
<reference evidence="4" key="1">
    <citation type="submission" date="2016-10" db="EMBL/GenBank/DDBJ databases">
        <authorList>
            <person name="Varghese N."/>
            <person name="Submissions S."/>
        </authorList>
    </citation>
    <scope>NUCLEOTIDE SEQUENCE [LARGE SCALE GENOMIC DNA]</scope>
    <source>
        <strain evidence="4">CCM7597</strain>
    </source>
</reference>
<proteinExistence type="inferred from homology"/>
<evidence type="ECO:0000256" key="1">
    <source>
        <dbReference type="ARBA" id="ARBA00008439"/>
    </source>
</evidence>
<evidence type="ECO:0000256" key="2">
    <source>
        <dbReference type="HAMAP-Rule" id="MF_01448"/>
    </source>
</evidence>
<gene>
    <name evidence="3" type="ORF">SAMN05421743_10180</name>
</gene>
<dbReference type="Pfam" id="PF06949">
    <property type="entry name" value="DUF1292"/>
    <property type="match status" value="1"/>
</dbReference>
<dbReference type="Proteomes" id="UP000198584">
    <property type="component" value="Unassembled WGS sequence"/>
</dbReference>
<dbReference type="InterPro" id="IPR009711">
    <property type="entry name" value="UPF0473"/>
</dbReference>
<evidence type="ECO:0000313" key="4">
    <source>
        <dbReference type="Proteomes" id="UP000198584"/>
    </source>
</evidence>
<evidence type="ECO:0000313" key="3">
    <source>
        <dbReference type="EMBL" id="SDZ75675.1"/>
    </source>
</evidence>
<dbReference type="OrthoDB" id="2086132at2"/>